<dbReference type="EMBL" id="CP029288">
    <property type="protein sequence ID" value="AWR96608.1"/>
    <property type="molecule type" value="Genomic_DNA"/>
</dbReference>
<dbReference type="Proteomes" id="UP000248410">
    <property type="component" value="Chromosome"/>
</dbReference>
<reference evidence="1 2" key="1">
    <citation type="submission" date="2018-05" db="EMBL/GenBank/DDBJ databases">
        <title>Complete Genome Sequences of Extremely Thermoacidophilic, Metal-Mobilizing Type-Strain Members of the Archaeal Family Sulfolobaceae: Acidianus brierleyi DSM-1651T, Acidianus sulfidivorans DSM-18786T, Metallosphaera hakonensis DSM-7519T, and Metallosphaera prunae DSM-10039T.</title>
        <authorList>
            <person name="Counts J.A."/>
            <person name="Kelly R.M."/>
        </authorList>
    </citation>
    <scope>NUCLEOTIDE SEQUENCE [LARGE SCALE GENOMIC DNA]</scope>
    <source>
        <strain evidence="1 2">JP7</strain>
    </source>
</reference>
<gene>
    <name evidence="1" type="ORF">DFR86_02940</name>
</gene>
<organism evidence="1 2">
    <name type="scientific">Acidianus sulfidivorans JP7</name>
    <dbReference type="NCBI Taxonomy" id="619593"/>
    <lineage>
        <taxon>Archaea</taxon>
        <taxon>Thermoproteota</taxon>
        <taxon>Thermoprotei</taxon>
        <taxon>Sulfolobales</taxon>
        <taxon>Sulfolobaceae</taxon>
        <taxon>Acidianus</taxon>
    </lineage>
</organism>
<sequence>MFKILNVNTKIMIDFRVLELGYHVSQKKNVSIGNYVIKFHRRKISKGDYIYLVEVFYRNELKKKGIFTEYSNAVIFAGQIMLSLL</sequence>
<proteinExistence type="predicted"/>
<dbReference type="RefSeq" id="WP_110379498.1">
    <property type="nucleotide sequence ID" value="NZ_CP029288.2"/>
</dbReference>
<dbReference type="OrthoDB" id="34573at2157"/>
<dbReference type="KEGG" id="asul:DFR86_02940"/>
<dbReference type="GeneID" id="36836891"/>
<name>A0A2U9IKN6_9CREN</name>
<evidence type="ECO:0000313" key="2">
    <source>
        <dbReference type="Proteomes" id="UP000248410"/>
    </source>
</evidence>
<keyword evidence="2" id="KW-1185">Reference proteome</keyword>
<protein>
    <submittedName>
        <fullName evidence="1">Uncharacterized protein</fullName>
    </submittedName>
</protein>
<accession>A0A2U9IKN6</accession>
<evidence type="ECO:0000313" key="1">
    <source>
        <dbReference type="EMBL" id="AWR96608.1"/>
    </source>
</evidence>
<dbReference type="AlphaFoldDB" id="A0A2U9IKN6"/>